<evidence type="ECO:0000256" key="9">
    <source>
        <dbReference type="SAM" id="MobiDB-lite"/>
    </source>
</evidence>
<keyword evidence="13" id="KW-1185">Reference proteome</keyword>
<dbReference type="PROSITE" id="PS51038">
    <property type="entry name" value="BAH"/>
    <property type="match status" value="1"/>
</dbReference>
<feature type="region of interest" description="Disordered" evidence="9">
    <location>
        <begin position="626"/>
        <end position="682"/>
    </location>
</feature>
<feature type="compositionally biased region" description="Pro residues" evidence="9">
    <location>
        <begin position="203"/>
        <end position="219"/>
    </location>
</feature>
<dbReference type="SMART" id="SM00439">
    <property type="entry name" value="BAH"/>
    <property type="match status" value="1"/>
</dbReference>
<comment type="caution">
    <text evidence="12">The sequence shown here is derived from an EMBL/GenBank/DDBJ whole genome shotgun (WGS) entry which is preliminary data.</text>
</comment>
<name>A0A5C5FS44_9BASI</name>
<dbReference type="InterPro" id="IPR036427">
    <property type="entry name" value="Bromodomain-like_sf"/>
</dbReference>
<feature type="region of interest" description="Disordered" evidence="9">
    <location>
        <begin position="421"/>
        <end position="443"/>
    </location>
</feature>
<dbReference type="Gene3D" id="1.20.920.10">
    <property type="entry name" value="Bromodomain-like"/>
    <property type="match status" value="2"/>
</dbReference>
<keyword evidence="2" id="KW-0677">Repeat</keyword>
<proteinExistence type="predicted"/>
<dbReference type="InterPro" id="IPR001487">
    <property type="entry name" value="Bromodomain"/>
</dbReference>
<feature type="compositionally biased region" description="Low complexity" evidence="9">
    <location>
        <begin position="649"/>
        <end position="672"/>
    </location>
</feature>
<feature type="compositionally biased region" description="Low complexity" evidence="9">
    <location>
        <begin position="178"/>
        <end position="193"/>
    </location>
</feature>
<dbReference type="SMART" id="SM00297">
    <property type="entry name" value="BROMO"/>
    <property type="match status" value="2"/>
</dbReference>
<evidence type="ECO:0000259" key="11">
    <source>
        <dbReference type="PROSITE" id="PS51038"/>
    </source>
</evidence>
<evidence type="ECO:0000256" key="8">
    <source>
        <dbReference type="PROSITE-ProRule" id="PRU00035"/>
    </source>
</evidence>
<keyword evidence="4" id="KW-0805">Transcription regulation</keyword>
<evidence type="ECO:0000313" key="12">
    <source>
        <dbReference type="EMBL" id="TNY19139.1"/>
    </source>
</evidence>
<feature type="region of interest" description="Disordered" evidence="9">
    <location>
        <begin position="729"/>
        <end position="748"/>
    </location>
</feature>
<dbReference type="GO" id="GO:0006368">
    <property type="term" value="P:transcription elongation by RNA polymerase II"/>
    <property type="evidence" value="ECO:0007669"/>
    <property type="project" value="TreeGrafter"/>
</dbReference>
<gene>
    <name evidence="12" type="ORF">DMC30DRAFT_18105</name>
</gene>
<evidence type="ECO:0000259" key="10">
    <source>
        <dbReference type="PROSITE" id="PS50014"/>
    </source>
</evidence>
<keyword evidence="3" id="KW-0156">Chromatin regulator</keyword>
<dbReference type="Pfam" id="PF00439">
    <property type="entry name" value="Bromodomain"/>
    <property type="match status" value="2"/>
</dbReference>
<keyword evidence="6" id="KW-0804">Transcription</keyword>
<protein>
    <submittedName>
        <fullName evidence="12">Uncharacterized protein</fullName>
    </submittedName>
</protein>
<evidence type="ECO:0000256" key="5">
    <source>
        <dbReference type="ARBA" id="ARBA00023117"/>
    </source>
</evidence>
<feature type="domain" description="BAH" evidence="11">
    <location>
        <begin position="464"/>
        <end position="586"/>
    </location>
</feature>
<evidence type="ECO:0000313" key="13">
    <source>
        <dbReference type="Proteomes" id="UP000311382"/>
    </source>
</evidence>
<dbReference type="PANTHER" id="PTHR16062:SF21">
    <property type="entry name" value="CHROMATIN STRUCTURE-REMODELING COMPLEX SUBUNIT RSC1-RELATED"/>
    <property type="match status" value="1"/>
</dbReference>
<dbReference type="InterPro" id="IPR043151">
    <property type="entry name" value="BAH_sf"/>
</dbReference>
<evidence type="ECO:0000256" key="7">
    <source>
        <dbReference type="ARBA" id="ARBA00023242"/>
    </source>
</evidence>
<dbReference type="Pfam" id="PF01426">
    <property type="entry name" value="BAH"/>
    <property type="match status" value="1"/>
</dbReference>
<organism evidence="12 13">
    <name type="scientific">Rhodotorula diobovata</name>
    <dbReference type="NCBI Taxonomy" id="5288"/>
    <lineage>
        <taxon>Eukaryota</taxon>
        <taxon>Fungi</taxon>
        <taxon>Dikarya</taxon>
        <taxon>Basidiomycota</taxon>
        <taxon>Pucciniomycotina</taxon>
        <taxon>Microbotryomycetes</taxon>
        <taxon>Sporidiobolales</taxon>
        <taxon>Sporidiobolaceae</taxon>
        <taxon>Rhodotorula</taxon>
    </lineage>
</organism>
<keyword evidence="5 8" id="KW-0103">Bromodomain</keyword>
<feature type="region of interest" description="Disordered" evidence="9">
    <location>
        <begin position="120"/>
        <end position="286"/>
    </location>
</feature>
<feature type="compositionally biased region" description="Pro residues" evidence="9">
    <location>
        <begin position="120"/>
        <end position="137"/>
    </location>
</feature>
<dbReference type="SUPFAM" id="SSF47370">
    <property type="entry name" value="Bromodomain"/>
    <property type="match status" value="2"/>
</dbReference>
<dbReference type="CDD" id="cd04369">
    <property type="entry name" value="Bromodomain"/>
    <property type="match status" value="2"/>
</dbReference>
<feature type="compositionally biased region" description="Low complexity" evidence="9">
    <location>
        <begin position="739"/>
        <end position="748"/>
    </location>
</feature>
<dbReference type="GO" id="GO:0003682">
    <property type="term" value="F:chromatin binding"/>
    <property type="evidence" value="ECO:0007669"/>
    <property type="project" value="InterPro"/>
</dbReference>
<dbReference type="InterPro" id="IPR037382">
    <property type="entry name" value="Rsc/polybromo"/>
</dbReference>
<dbReference type="AlphaFoldDB" id="A0A5C5FS44"/>
<accession>A0A5C5FS44</accession>
<dbReference type="CDD" id="cd04717">
    <property type="entry name" value="BAH_polybromo"/>
    <property type="match status" value="1"/>
</dbReference>
<evidence type="ECO:0000256" key="3">
    <source>
        <dbReference type="ARBA" id="ARBA00022853"/>
    </source>
</evidence>
<dbReference type="Gene3D" id="2.30.30.490">
    <property type="match status" value="1"/>
</dbReference>
<evidence type="ECO:0000256" key="1">
    <source>
        <dbReference type="ARBA" id="ARBA00004123"/>
    </source>
</evidence>
<dbReference type="PRINTS" id="PR00503">
    <property type="entry name" value="BROMODOMAIN"/>
</dbReference>
<dbReference type="InterPro" id="IPR001025">
    <property type="entry name" value="BAH_dom"/>
</dbReference>
<reference evidence="12 13" key="1">
    <citation type="submission" date="2019-03" db="EMBL/GenBank/DDBJ databases">
        <title>Rhodosporidium diobovatum UCD-FST 08-225 genome sequencing, assembly, and annotation.</title>
        <authorList>
            <person name="Fakankun I.U."/>
            <person name="Fristensky B."/>
            <person name="Levin D.B."/>
        </authorList>
    </citation>
    <scope>NUCLEOTIDE SEQUENCE [LARGE SCALE GENOMIC DNA]</scope>
    <source>
        <strain evidence="12 13">UCD-FST 08-225</strain>
    </source>
</reference>
<evidence type="ECO:0000256" key="2">
    <source>
        <dbReference type="ARBA" id="ARBA00022737"/>
    </source>
</evidence>
<evidence type="ECO:0000256" key="6">
    <source>
        <dbReference type="ARBA" id="ARBA00023163"/>
    </source>
</evidence>
<dbReference type="OrthoDB" id="1742084at2759"/>
<dbReference type="EMBL" id="SOZI01000107">
    <property type="protein sequence ID" value="TNY19139.1"/>
    <property type="molecule type" value="Genomic_DNA"/>
</dbReference>
<dbReference type="Proteomes" id="UP000311382">
    <property type="component" value="Unassembled WGS sequence"/>
</dbReference>
<sequence length="822" mass="88021">MPLPPQVQQPLNEVLNALYHLETSAGGGMRRAYSAIFRDLPDRHDYPDYYLVIKEPRCLNGILESLQRGSYSSPQAVAYDLFLIWANAREYNEQGSMVYADADKLEGYMERLWRERAPPLPPFESLPRPGSLPPPSAAAPEAERKPKRIKLTGALAGPSTPSLAVDGTPGAVNPRHGASASASPAPSTPTLTLKLGGSRAPATPAPPPALPSLPLPSMPSLPATPAVQPDLPVASTSAGTASRDLSVAPAATGGREVAPAEAEEGASGTPAPSLPTIGDVESGWMSGDVGPNPAQVYLEILDKIRNYTDASGRPLATPLIDVPDRAARPDYYQLVERPLSLNGIEVNVKSGVYASPEAFDQDLHHLFSIAKLFIRPDSPGTVYSDLMVLQRLYQELTKQVSPSVRSAVTIDDAAALSSVGGGPGNVQHAKGDDAAVGSDLKSRATTRPTTKDKVFLDGINFKGQVLKTGDWVHLLNPDNPGKPIIAQIWKTYKRPESAQRCLSVCWYYRPEETVHPASRTFYENEVFKTGVFVDHVVEDFVDRCFVMFFTKYTRGRPKPPAWTPSMPLYVCEYRYKDDVKAFKKIKSWSSCVPEEMRRHEYDFEPFPDDRVDSLHKVKSPFVRGVAGPGRLDGAPAPPAYNFSQDGRPATAQEVQAEEAQQQQHQGRANEAQPMEFDDGEGSVAFPVDAATSAALASFAGIGAPPPSVSDLSTSAALAALSSLEVPVPATPTGVDPSGANAPAAPAPTPAELAAANESFAPLPPSIASKFRSDALGDVLWFSAPGAADTAATEPAGRARPTHSLEYLYWRAVQKRTAAAEAA</sequence>
<keyword evidence="7" id="KW-0539">Nucleus</keyword>
<evidence type="ECO:0000256" key="4">
    <source>
        <dbReference type="ARBA" id="ARBA00023015"/>
    </source>
</evidence>
<dbReference type="GO" id="GO:0016586">
    <property type="term" value="C:RSC-type complex"/>
    <property type="evidence" value="ECO:0007669"/>
    <property type="project" value="InterPro"/>
</dbReference>
<dbReference type="GO" id="GO:0006338">
    <property type="term" value="P:chromatin remodeling"/>
    <property type="evidence" value="ECO:0007669"/>
    <property type="project" value="InterPro"/>
</dbReference>
<dbReference type="STRING" id="5288.A0A5C5FS44"/>
<dbReference type="PROSITE" id="PS50014">
    <property type="entry name" value="BROMODOMAIN_2"/>
    <property type="match status" value="2"/>
</dbReference>
<feature type="domain" description="Bromo" evidence="10">
    <location>
        <begin position="29"/>
        <end position="99"/>
    </location>
</feature>
<comment type="subcellular location">
    <subcellularLocation>
        <location evidence="1">Nucleus</location>
    </subcellularLocation>
</comment>
<feature type="domain" description="Bromo" evidence="10">
    <location>
        <begin position="311"/>
        <end position="381"/>
    </location>
</feature>
<dbReference type="PANTHER" id="PTHR16062">
    <property type="entry name" value="SWI/SNF-RELATED"/>
    <property type="match status" value="1"/>
</dbReference>